<dbReference type="Proteomes" id="UP001251524">
    <property type="component" value="Unassembled WGS sequence"/>
</dbReference>
<evidence type="ECO:0000256" key="5">
    <source>
        <dbReference type="ARBA" id="ARBA00023027"/>
    </source>
</evidence>
<dbReference type="SUPFAM" id="SSF51735">
    <property type="entry name" value="NAD(P)-binding Rossmann-fold domains"/>
    <property type="match status" value="1"/>
</dbReference>
<feature type="chain" id="PRO_5045648051" evidence="8">
    <location>
        <begin position="24"/>
        <end position="791"/>
    </location>
</feature>
<dbReference type="Gene3D" id="3.40.50.720">
    <property type="entry name" value="NAD(P)-binding Rossmann-like Domain"/>
    <property type="match status" value="1"/>
</dbReference>
<dbReference type="EMBL" id="JAVDVY010000003">
    <property type="protein sequence ID" value="MDR7135770.1"/>
    <property type="molecule type" value="Genomic_DNA"/>
</dbReference>
<dbReference type="Gene3D" id="1.10.1040.50">
    <property type="match status" value="1"/>
</dbReference>
<organism evidence="11 12">
    <name type="scientific">Lysobacter niastensis</name>
    <dbReference type="NCBI Taxonomy" id="380629"/>
    <lineage>
        <taxon>Bacteria</taxon>
        <taxon>Pseudomonadati</taxon>
        <taxon>Pseudomonadota</taxon>
        <taxon>Gammaproteobacteria</taxon>
        <taxon>Lysobacterales</taxon>
        <taxon>Lysobacteraceae</taxon>
        <taxon>Lysobacter</taxon>
    </lineage>
</organism>
<comment type="pathway">
    <text evidence="1">Lipid metabolism; fatty acid beta-oxidation.</text>
</comment>
<keyword evidence="3" id="KW-0442">Lipid degradation</keyword>
<comment type="caution">
    <text evidence="11">The sequence shown here is derived from an EMBL/GenBank/DDBJ whole genome shotgun (WGS) entry which is preliminary data.</text>
</comment>
<dbReference type="Pfam" id="PF00725">
    <property type="entry name" value="3HCDH"/>
    <property type="match status" value="1"/>
</dbReference>
<dbReference type="InterPro" id="IPR008927">
    <property type="entry name" value="6-PGluconate_DH-like_C_sf"/>
</dbReference>
<proteinExistence type="predicted"/>
<dbReference type="GO" id="GO:0003857">
    <property type="term" value="F:(3S)-3-hydroxyacyl-CoA dehydrogenase (NAD+) activity"/>
    <property type="evidence" value="ECO:0007669"/>
    <property type="project" value="UniProtKB-EC"/>
</dbReference>
<dbReference type="Pfam" id="PF00378">
    <property type="entry name" value="ECH_1"/>
    <property type="match status" value="1"/>
</dbReference>
<gene>
    <name evidence="11" type="ORF">J2X06_002988</name>
</gene>
<evidence type="ECO:0000313" key="11">
    <source>
        <dbReference type="EMBL" id="MDR7135770.1"/>
    </source>
</evidence>
<evidence type="ECO:0000256" key="2">
    <source>
        <dbReference type="ARBA" id="ARBA00022832"/>
    </source>
</evidence>
<dbReference type="InterPro" id="IPR036291">
    <property type="entry name" value="NAD(P)-bd_dom_sf"/>
</dbReference>
<dbReference type="CDD" id="cd06558">
    <property type="entry name" value="crotonase-like"/>
    <property type="match status" value="1"/>
</dbReference>
<dbReference type="Gene3D" id="3.90.226.10">
    <property type="entry name" value="2-enoyl-CoA Hydratase, Chain A, domain 1"/>
    <property type="match status" value="1"/>
</dbReference>
<evidence type="ECO:0000259" key="10">
    <source>
        <dbReference type="Pfam" id="PF02737"/>
    </source>
</evidence>
<feature type="domain" description="3-hydroxyacyl-CoA dehydrogenase C-terminal" evidence="9">
    <location>
        <begin position="195"/>
        <end position="294"/>
    </location>
</feature>
<protein>
    <submittedName>
        <fullName evidence="11">3-hydroxyacyl-CoA dehydrogenase</fullName>
        <ecNumber evidence="11">1.1.1.35</ecNumber>
    </submittedName>
</protein>
<dbReference type="InterPro" id="IPR006108">
    <property type="entry name" value="3HC_DH_C"/>
</dbReference>
<feature type="domain" description="3-hydroxyacyl-CoA dehydrogenase NAD binding" evidence="10">
    <location>
        <begin position="10"/>
        <end position="191"/>
    </location>
</feature>
<dbReference type="SUPFAM" id="SSF52096">
    <property type="entry name" value="ClpP/crotonase"/>
    <property type="match status" value="1"/>
</dbReference>
<keyword evidence="6" id="KW-0443">Lipid metabolism</keyword>
<dbReference type="InterPro" id="IPR029045">
    <property type="entry name" value="ClpP/crotonase-like_dom_sf"/>
</dbReference>
<evidence type="ECO:0000256" key="1">
    <source>
        <dbReference type="ARBA" id="ARBA00005005"/>
    </source>
</evidence>
<evidence type="ECO:0000256" key="6">
    <source>
        <dbReference type="ARBA" id="ARBA00023098"/>
    </source>
</evidence>
<dbReference type="InterPro" id="IPR006176">
    <property type="entry name" value="3-OHacyl-CoA_DH_NAD-bd"/>
</dbReference>
<evidence type="ECO:0000256" key="4">
    <source>
        <dbReference type="ARBA" id="ARBA00023002"/>
    </source>
</evidence>
<keyword evidence="5" id="KW-0520">NAD</keyword>
<sequence length="791" mass="85589">MSKKLLVRRAAVLGAGVMGAQIAAHLTNAGVDTVLFDLPAKEGDPNGVVGKAIANLGKLSPAPLASKPLAERITAANYETGLEHLRGCDLIIEAIAERMDWKQDLYKKIAPFVADHAVLASNTSGLGINKLAEVLPEQLRHRFCGVHFFNPPRYMHLAELIPARTTDAAVLESLETFLTTTLGKGVVIAKDTPNFIGNRIGVFSMLAGMHHTEQFGLGFDTVDALTGPAIGRPKSATFRTADVVGLDTMAHVIKTMADTLPEDPWHSYFQAPKWLSALIEKGALGQKTGAGVYTKRGKDILVLDLQAQDYRVSAGELDADVATMLKEKDPSRKFAALRGSEHPQAQFLWAIFRDTFHYSAYHLESIADTAREVDFAMRWGYGWSLGPFETWQAAGWKQIADWIAEDIVAGKAMSNAPLPNWVFDGRDGVHGNAGSYSPARNSYVPRSSNPVYARQRFPDPLLGEKFSQGRTVYENDGVRMWVDEGDDIAVVSFKTKMHTVNDQVLNGLQEAIAVAERDFAGLVIWQPKEPFSAGADLAGALGLLQAGDVKGFEAMVANFQATSQRIKYALVPVVAAVRGLALGGGCEFQMHAASSVFGLESYVGLVEAGVGLLPAGGGLKEFAVRASDAAGPGGDVFAQLKTAFESVAMGKVSASAMEARELKLARDNDTVVFNAFELLHVAKAQARALAENGYRPPLPARRVQVAGDVGIATFKMMLVNMLEGRFISPHDYEIASRIATVICGGEVDRGALVDEEWLLKLEREHFVALAQMPKTQERIAHMLKTGKPLRN</sequence>
<dbReference type="InterPro" id="IPR001753">
    <property type="entry name" value="Enoyl-CoA_hydra/iso"/>
</dbReference>
<name>A0ABU1WDV8_9GAMM</name>
<dbReference type="SUPFAM" id="SSF48179">
    <property type="entry name" value="6-phosphogluconate dehydrogenase C-terminal domain-like"/>
    <property type="match status" value="2"/>
</dbReference>
<dbReference type="PANTHER" id="PTHR48075">
    <property type="entry name" value="3-HYDROXYACYL-COA DEHYDROGENASE FAMILY PROTEIN"/>
    <property type="match status" value="1"/>
</dbReference>
<evidence type="ECO:0000259" key="9">
    <source>
        <dbReference type="Pfam" id="PF00725"/>
    </source>
</evidence>
<evidence type="ECO:0000256" key="8">
    <source>
        <dbReference type="SAM" id="SignalP"/>
    </source>
</evidence>
<keyword evidence="2" id="KW-0276">Fatty acid metabolism</keyword>
<evidence type="ECO:0000256" key="7">
    <source>
        <dbReference type="ARBA" id="ARBA00049556"/>
    </source>
</evidence>
<evidence type="ECO:0000313" key="12">
    <source>
        <dbReference type="Proteomes" id="UP001251524"/>
    </source>
</evidence>
<keyword evidence="8" id="KW-0732">Signal</keyword>
<dbReference type="PANTHER" id="PTHR48075:SF7">
    <property type="entry name" value="3-HYDROXYACYL-COA DEHYDROGENASE-RELATED"/>
    <property type="match status" value="1"/>
</dbReference>
<comment type="catalytic activity">
    <reaction evidence="7">
        <text>a (3S)-3-hydroxyacyl-CoA + NAD(+) = a 3-oxoacyl-CoA + NADH + H(+)</text>
        <dbReference type="Rhea" id="RHEA:22432"/>
        <dbReference type="ChEBI" id="CHEBI:15378"/>
        <dbReference type="ChEBI" id="CHEBI:57318"/>
        <dbReference type="ChEBI" id="CHEBI:57540"/>
        <dbReference type="ChEBI" id="CHEBI:57945"/>
        <dbReference type="ChEBI" id="CHEBI:90726"/>
        <dbReference type="EC" id="1.1.1.35"/>
    </reaction>
</comment>
<dbReference type="RefSeq" id="WP_310063748.1">
    <property type="nucleotide sequence ID" value="NZ_JAVDVY010000003.1"/>
</dbReference>
<keyword evidence="4 11" id="KW-0560">Oxidoreductase</keyword>
<dbReference type="Pfam" id="PF02737">
    <property type="entry name" value="3HCDH_N"/>
    <property type="match status" value="1"/>
</dbReference>
<accession>A0ABU1WDV8</accession>
<evidence type="ECO:0000256" key="3">
    <source>
        <dbReference type="ARBA" id="ARBA00022963"/>
    </source>
</evidence>
<keyword evidence="12" id="KW-1185">Reference proteome</keyword>
<dbReference type="EC" id="1.1.1.35" evidence="11"/>
<reference evidence="11 12" key="1">
    <citation type="submission" date="2023-07" db="EMBL/GenBank/DDBJ databases">
        <title>Sorghum-associated microbial communities from plants grown in Nebraska, USA.</title>
        <authorList>
            <person name="Schachtman D."/>
        </authorList>
    </citation>
    <scope>NUCLEOTIDE SEQUENCE [LARGE SCALE GENOMIC DNA]</scope>
    <source>
        <strain evidence="11 12">BE198</strain>
    </source>
</reference>
<feature type="signal peptide" evidence="8">
    <location>
        <begin position="1"/>
        <end position="23"/>
    </location>
</feature>